<dbReference type="PANTHER" id="PTHR43072:SF23">
    <property type="entry name" value="UPF0039 PROTEIN C11D3.02C"/>
    <property type="match status" value="1"/>
</dbReference>
<comment type="caution">
    <text evidence="4">The sequence shown here is derived from an EMBL/GenBank/DDBJ whole genome shotgun (WGS) entry which is preliminary data.</text>
</comment>
<dbReference type="RefSeq" id="WP_246655437.1">
    <property type="nucleotide sequence ID" value="NZ_CP061913.1"/>
</dbReference>
<dbReference type="Pfam" id="PF00583">
    <property type="entry name" value="Acetyltransf_1"/>
    <property type="match status" value="1"/>
</dbReference>
<evidence type="ECO:0000313" key="5">
    <source>
        <dbReference type="Proteomes" id="UP001589608"/>
    </source>
</evidence>
<dbReference type="EMBL" id="JBHMCA010000008">
    <property type="protein sequence ID" value="MFB9441879.1"/>
    <property type="molecule type" value="Genomic_DNA"/>
</dbReference>
<dbReference type="GO" id="GO:0016746">
    <property type="term" value="F:acyltransferase activity"/>
    <property type="evidence" value="ECO:0007669"/>
    <property type="project" value="UniProtKB-KW"/>
</dbReference>
<proteinExistence type="predicted"/>
<evidence type="ECO:0000313" key="4">
    <source>
        <dbReference type="EMBL" id="MFB9441879.1"/>
    </source>
</evidence>
<dbReference type="InterPro" id="IPR016181">
    <property type="entry name" value="Acyl_CoA_acyltransferase"/>
</dbReference>
<name>A0ABV5LZ46_9ACTN</name>
<accession>A0ABV5LZ46</accession>
<dbReference type="SUPFAM" id="SSF55729">
    <property type="entry name" value="Acyl-CoA N-acyltransferases (Nat)"/>
    <property type="match status" value="1"/>
</dbReference>
<keyword evidence="1 4" id="KW-0808">Transferase</keyword>
<gene>
    <name evidence="4" type="ORF">ACFFTR_02105</name>
</gene>
<dbReference type="InterPro" id="IPR000182">
    <property type="entry name" value="GNAT_dom"/>
</dbReference>
<organism evidence="4 5">
    <name type="scientific">Dactylosporangium vinaceum</name>
    <dbReference type="NCBI Taxonomy" id="53362"/>
    <lineage>
        <taxon>Bacteria</taxon>
        <taxon>Bacillati</taxon>
        <taxon>Actinomycetota</taxon>
        <taxon>Actinomycetes</taxon>
        <taxon>Micromonosporales</taxon>
        <taxon>Micromonosporaceae</taxon>
        <taxon>Dactylosporangium</taxon>
    </lineage>
</organism>
<dbReference type="PANTHER" id="PTHR43072">
    <property type="entry name" value="N-ACETYLTRANSFERASE"/>
    <property type="match status" value="1"/>
</dbReference>
<feature type="domain" description="N-acetyltransferase" evidence="3">
    <location>
        <begin position="7"/>
        <end position="164"/>
    </location>
</feature>
<keyword evidence="5" id="KW-1185">Reference proteome</keyword>
<dbReference type="EC" id="2.3.-.-" evidence="4"/>
<evidence type="ECO:0000256" key="1">
    <source>
        <dbReference type="ARBA" id="ARBA00022679"/>
    </source>
</evidence>
<dbReference type="Proteomes" id="UP001589608">
    <property type="component" value="Unassembled WGS sequence"/>
</dbReference>
<sequence>MSATTRAAVRAMTAGDADAVLAIYQAGMDGGNASFEDTAPDWAAFDAGRLAQHRLVAVDDLGTVLGWVAVSRVSARAVYAGVVEHSVYVDPAAQGRGVGRALLDALIASTEAAGIWTIQSGVFPENTASLALHHSAGFRTLGVRERIGRHASQGNRWRDVVFIERRSPRVQ</sequence>
<keyword evidence="2 4" id="KW-0012">Acyltransferase</keyword>
<evidence type="ECO:0000259" key="3">
    <source>
        <dbReference type="PROSITE" id="PS51186"/>
    </source>
</evidence>
<dbReference type="PROSITE" id="PS51186">
    <property type="entry name" value="GNAT"/>
    <property type="match status" value="1"/>
</dbReference>
<protein>
    <submittedName>
        <fullName evidence="4">GNAT family N-acetyltransferase</fullName>
        <ecNumber evidence="4">2.3.-.-</ecNumber>
    </submittedName>
</protein>
<evidence type="ECO:0000256" key="2">
    <source>
        <dbReference type="ARBA" id="ARBA00023315"/>
    </source>
</evidence>
<dbReference type="Gene3D" id="3.40.630.30">
    <property type="match status" value="1"/>
</dbReference>
<reference evidence="4 5" key="1">
    <citation type="submission" date="2024-09" db="EMBL/GenBank/DDBJ databases">
        <authorList>
            <person name="Sun Q."/>
            <person name="Mori K."/>
        </authorList>
    </citation>
    <scope>NUCLEOTIDE SEQUENCE [LARGE SCALE GENOMIC DNA]</scope>
    <source>
        <strain evidence="4 5">JCM 3307</strain>
    </source>
</reference>
<dbReference type="CDD" id="cd04301">
    <property type="entry name" value="NAT_SF"/>
    <property type="match status" value="1"/>
</dbReference>